<dbReference type="EMBL" id="MQVR01000071">
    <property type="protein sequence ID" value="OKL53291.1"/>
    <property type="molecule type" value="Genomic_DNA"/>
</dbReference>
<evidence type="ECO:0000313" key="4">
    <source>
        <dbReference type="EMBL" id="OKL53291.1"/>
    </source>
</evidence>
<dbReference type="PROSITE" id="PS51186">
    <property type="entry name" value="GNAT"/>
    <property type="match status" value="1"/>
</dbReference>
<dbReference type="InterPro" id="IPR050832">
    <property type="entry name" value="Bact_Acetyltransf"/>
</dbReference>
<dbReference type="CDD" id="cd04301">
    <property type="entry name" value="NAT_SF"/>
    <property type="match status" value="1"/>
</dbReference>
<evidence type="ECO:0000313" key="5">
    <source>
        <dbReference type="Proteomes" id="UP000185628"/>
    </source>
</evidence>
<dbReference type="PANTHER" id="PTHR43877">
    <property type="entry name" value="AMINOALKYLPHOSPHONATE N-ACETYLTRANSFERASE-RELATED-RELATED"/>
    <property type="match status" value="1"/>
</dbReference>
<sequence length="310" mass="33182">MDLISAHRDRLRALDPALAIGAEPPTLELTDHVIRAGGGLALLRHRSADPADPHSAWGPLRTSQLTCWHDGNLSGLVDLVTDAVAAAAAHWRLDASDRETCLAAFSPARDTAVTAALLETGFAPISQTGVLTDLARLAPAHELPAGHTIAPLSEATDEQVLPLIEALGDEEADYLVTYPRPVSPARSLVAEARSSGARTSFVTRSGKRVVGIVTTNEPGTSDDPADKPWFARSTSLARVGYLGLAYVVPDFRGRGVMSSLVTAAHAAQREIGTRAMIADYSVTNPYSCSLWHKTGYRPLHHTWRRRVPVS</sequence>
<proteinExistence type="predicted"/>
<accession>A0A1Q5Q0A3</accession>
<dbReference type="Pfam" id="PF00583">
    <property type="entry name" value="Acetyltransf_1"/>
    <property type="match status" value="1"/>
</dbReference>
<dbReference type="GO" id="GO:0016747">
    <property type="term" value="F:acyltransferase activity, transferring groups other than amino-acyl groups"/>
    <property type="evidence" value="ECO:0007669"/>
    <property type="project" value="InterPro"/>
</dbReference>
<evidence type="ECO:0000256" key="2">
    <source>
        <dbReference type="ARBA" id="ARBA00023315"/>
    </source>
</evidence>
<evidence type="ECO:0000259" key="3">
    <source>
        <dbReference type="PROSITE" id="PS51186"/>
    </source>
</evidence>
<dbReference type="AlphaFoldDB" id="A0A1Q5Q0A3"/>
<keyword evidence="5" id="KW-1185">Reference proteome</keyword>
<dbReference type="SUPFAM" id="SSF55729">
    <property type="entry name" value="Acyl-CoA N-acyltransferases (Nat)"/>
    <property type="match status" value="1"/>
</dbReference>
<reference evidence="5" key="1">
    <citation type="submission" date="2016-12" db="EMBL/GenBank/DDBJ databases">
        <authorList>
            <person name="Meng X."/>
        </authorList>
    </citation>
    <scope>NUCLEOTIDE SEQUENCE [LARGE SCALE GENOMIC DNA]</scope>
    <source>
        <strain evidence="5">DSM 19116</strain>
    </source>
</reference>
<protein>
    <recommendedName>
        <fullName evidence="3">N-acetyltransferase domain-containing protein</fullName>
    </recommendedName>
</protein>
<keyword evidence="2" id="KW-0012">Acyltransferase</keyword>
<dbReference type="InterPro" id="IPR016181">
    <property type="entry name" value="Acyl_CoA_acyltransferase"/>
</dbReference>
<gene>
    <name evidence="4" type="ORF">BSZ39_10260</name>
</gene>
<dbReference type="Proteomes" id="UP000185628">
    <property type="component" value="Unassembled WGS sequence"/>
</dbReference>
<organism evidence="4 5">
    <name type="scientific">Bowdeniella nasicola</name>
    <dbReference type="NCBI Taxonomy" id="208480"/>
    <lineage>
        <taxon>Bacteria</taxon>
        <taxon>Bacillati</taxon>
        <taxon>Actinomycetota</taxon>
        <taxon>Actinomycetes</taxon>
        <taxon>Actinomycetales</taxon>
        <taxon>Actinomycetaceae</taxon>
        <taxon>Bowdeniella</taxon>
    </lineage>
</organism>
<evidence type="ECO:0000256" key="1">
    <source>
        <dbReference type="ARBA" id="ARBA00022679"/>
    </source>
</evidence>
<feature type="domain" description="N-acetyltransferase" evidence="3">
    <location>
        <begin position="162"/>
        <end position="310"/>
    </location>
</feature>
<dbReference type="Gene3D" id="3.40.630.30">
    <property type="match status" value="1"/>
</dbReference>
<keyword evidence="1" id="KW-0808">Transferase</keyword>
<name>A0A1Q5Q0A3_9ACTO</name>
<dbReference type="InterPro" id="IPR000182">
    <property type="entry name" value="GNAT_dom"/>
</dbReference>
<comment type="caution">
    <text evidence="4">The sequence shown here is derived from an EMBL/GenBank/DDBJ whole genome shotgun (WGS) entry which is preliminary data.</text>
</comment>